<evidence type="ECO:0000313" key="3">
    <source>
        <dbReference type="Proteomes" id="UP000238523"/>
    </source>
</evidence>
<sequence length="408" mass="44951">MTTTVHGGPKVSAIKNFNAELHARPSIYFSGPSLVEHVALMPASTKTPGIAEIQLKSPSADDGTRVQVEHHTEFTTVTKVTPIKLPVREWPQETNFPRDFDVSTPPFRLICRVSVLVLDAPPEDISPVLKRYGFGDTAASAIGGGAAQVCSDFLVGPGDSSRILLFNGELNAYRLGRMVRRICEIETYRSMSLLGLPEARRLAPALKGFDETLTDLTNRHLNTPVEEHKKLLDEISTLSAHVISATAETRNRFGATAAYATIVEERIAELRESHVPGFQRFGVFVARRFKPAVRTCSATALRLEQLSHATMHLLDLLQTRIQVGIEYQNTVQIRAMAERAAVQLKIQRAVEGFSIIAISYYLLSLLKMTAETLDHAGLHLGPYTMLVSIPVVITAVALAVFRVRHALR</sequence>
<dbReference type="Proteomes" id="UP000238523">
    <property type="component" value="Chromosome"/>
</dbReference>
<feature type="transmembrane region" description="Helical" evidence="1">
    <location>
        <begin position="349"/>
        <end position="368"/>
    </location>
</feature>
<name>A0A2K9Z6L4_RHILE</name>
<reference evidence="2 3" key="1">
    <citation type="submission" date="2017-11" db="EMBL/GenBank/DDBJ databases">
        <title>Complete genome of Rhizobium leguminosarum Norway, an ineffective micro-symbiont.</title>
        <authorList>
            <person name="Hoffrichter A."/>
            <person name="Liang J."/>
            <person name="Brachmann A."/>
            <person name="Marin M."/>
        </authorList>
    </citation>
    <scope>NUCLEOTIDE SEQUENCE [LARGE SCALE GENOMIC DNA]</scope>
    <source>
        <strain evidence="2 3">Norway</strain>
    </source>
</reference>
<keyword evidence="1" id="KW-0812">Transmembrane</keyword>
<dbReference type="Pfam" id="PF11902">
    <property type="entry name" value="DUF3422"/>
    <property type="match status" value="1"/>
</dbReference>
<keyword evidence="1" id="KW-1133">Transmembrane helix</keyword>
<evidence type="ECO:0008006" key="4">
    <source>
        <dbReference type="Google" id="ProtNLM"/>
    </source>
</evidence>
<feature type="transmembrane region" description="Helical" evidence="1">
    <location>
        <begin position="380"/>
        <end position="401"/>
    </location>
</feature>
<evidence type="ECO:0000313" key="2">
    <source>
        <dbReference type="EMBL" id="AUW43895.1"/>
    </source>
</evidence>
<dbReference type="RefSeq" id="WP_105007012.1">
    <property type="nucleotide sequence ID" value="NZ_CP025012.1"/>
</dbReference>
<gene>
    <name evidence="2" type="ORF">CUJ84_Chr003560</name>
</gene>
<organism evidence="2 3">
    <name type="scientific">Rhizobium leguminosarum</name>
    <dbReference type="NCBI Taxonomy" id="384"/>
    <lineage>
        <taxon>Bacteria</taxon>
        <taxon>Pseudomonadati</taxon>
        <taxon>Pseudomonadota</taxon>
        <taxon>Alphaproteobacteria</taxon>
        <taxon>Hyphomicrobiales</taxon>
        <taxon>Rhizobiaceae</taxon>
        <taxon>Rhizobium/Agrobacterium group</taxon>
        <taxon>Rhizobium</taxon>
    </lineage>
</organism>
<proteinExistence type="predicted"/>
<accession>A0A2K9Z6L4</accession>
<keyword evidence="1" id="KW-0472">Membrane</keyword>
<dbReference type="InterPro" id="IPR021830">
    <property type="entry name" value="DUF3422"/>
</dbReference>
<dbReference type="AlphaFoldDB" id="A0A2K9Z6L4"/>
<protein>
    <recommendedName>
        <fullName evidence="4">DUF3422 family protein</fullName>
    </recommendedName>
</protein>
<dbReference type="EMBL" id="CP025012">
    <property type="protein sequence ID" value="AUW43895.1"/>
    <property type="molecule type" value="Genomic_DNA"/>
</dbReference>
<evidence type="ECO:0000256" key="1">
    <source>
        <dbReference type="SAM" id="Phobius"/>
    </source>
</evidence>